<gene>
    <name evidence="3" type="ORF">CKAH01_04407</name>
</gene>
<dbReference type="AlphaFoldDB" id="A0AAD9YKP8"/>
<name>A0AAD9YKP8_COLKA</name>
<proteinExistence type="predicted"/>
<dbReference type="PANTHER" id="PTHR17630:SF44">
    <property type="entry name" value="PROTEIN AIM2"/>
    <property type="match status" value="1"/>
</dbReference>
<feature type="signal peptide" evidence="1">
    <location>
        <begin position="1"/>
        <end position="19"/>
    </location>
</feature>
<keyword evidence="1" id="KW-0732">Signal</keyword>
<evidence type="ECO:0000313" key="3">
    <source>
        <dbReference type="EMBL" id="KAK2770064.1"/>
    </source>
</evidence>
<organism evidence="3 4">
    <name type="scientific">Colletotrichum kahawae</name>
    <name type="common">Coffee berry disease fungus</name>
    <dbReference type="NCBI Taxonomy" id="34407"/>
    <lineage>
        <taxon>Eukaryota</taxon>
        <taxon>Fungi</taxon>
        <taxon>Dikarya</taxon>
        <taxon>Ascomycota</taxon>
        <taxon>Pezizomycotina</taxon>
        <taxon>Sordariomycetes</taxon>
        <taxon>Hypocreomycetidae</taxon>
        <taxon>Glomerellales</taxon>
        <taxon>Glomerellaceae</taxon>
        <taxon>Colletotrichum</taxon>
        <taxon>Colletotrichum gloeosporioides species complex</taxon>
    </lineage>
</organism>
<dbReference type="Proteomes" id="UP001281614">
    <property type="component" value="Unassembled WGS sequence"/>
</dbReference>
<sequence>MLSKTIATAVLGLASLASAAKNCPVADVSAIAHTGTPVGETVPYNGRKCFSLRNAPDDGPKGHSARGNKTSVGVLYLTDVYGVQLAQNTLLTDSFARAGYISVAPDLFDGKPAPNDINVPGFNTTQFLAAHGPNVTDPIIANAVKYLKEELGVSKVAVTGYCFGGRYAFRELAAGKGANVAFAAHPSLLTDDEIKAITGPASVAAAQNDNLMPAARRAEIEALLGATGQPFSLALYGGTSHGFGVRANISDPQQKYGKEEAFFQAVRFFDTWA</sequence>
<keyword evidence="4" id="KW-1185">Reference proteome</keyword>
<dbReference type="InterPro" id="IPR002925">
    <property type="entry name" value="Dienelactn_hydro"/>
</dbReference>
<evidence type="ECO:0000313" key="4">
    <source>
        <dbReference type="Proteomes" id="UP001281614"/>
    </source>
</evidence>
<dbReference type="PANTHER" id="PTHR17630">
    <property type="entry name" value="DIENELACTONE HYDROLASE"/>
    <property type="match status" value="1"/>
</dbReference>
<comment type="caution">
    <text evidence="3">The sequence shown here is derived from an EMBL/GenBank/DDBJ whole genome shotgun (WGS) entry which is preliminary data.</text>
</comment>
<dbReference type="InterPro" id="IPR029058">
    <property type="entry name" value="AB_hydrolase_fold"/>
</dbReference>
<accession>A0AAD9YKP8</accession>
<evidence type="ECO:0000259" key="2">
    <source>
        <dbReference type="Pfam" id="PF01738"/>
    </source>
</evidence>
<dbReference type="Pfam" id="PF01738">
    <property type="entry name" value="DLH"/>
    <property type="match status" value="1"/>
</dbReference>
<dbReference type="EMBL" id="VYYT01000101">
    <property type="protein sequence ID" value="KAK2770064.1"/>
    <property type="molecule type" value="Genomic_DNA"/>
</dbReference>
<reference evidence="3" key="1">
    <citation type="submission" date="2023-02" db="EMBL/GenBank/DDBJ databases">
        <title>Colletotrichum kahawae CIFC_Que2 genome sequencing and assembly.</title>
        <authorList>
            <person name="Baroncelli R."/>
        </authorList>
    </citation>
    <scope>NUCLEOTIDE SEQUENCE</scope>
    <source>
        <strain evidence="3">CIFC_Que2</strain>
    </source>
</reference>
<protein>
    <submittedName>
        <fullName evidence="3">Dienelactone hydrolase family protein</fullName>
    </submittedName>
</protein>
<evidence type="ECO:0000256" key="1">
    <source>
        <dbReference type="SAM" id="SignalP"/>
    </source>
</evidence>
<feature type="domain" description="Dienelactone hydrolase" evidence="2">
    <location>
        <begin position="71"/>
        <end position="271"/>
    </location>
</feature>
<feature type="chain" id="PRO_5042098273" evidence="1">
    <location>
        <begin position="20"/>
        <end position="273"/>
    </location>
</feature>
<dbReference type="Gene3D" id="3.40.50.1820">
    <property type="entry name" value="alpha/beta hydrolase"/>
    <property type="match status" value="1"/>
</dbReference>
<dbReference type="GO" id="GO:0016787">
    <property type="term" value="F:hydrolase activity"/>
    <property type="evidence" value="ECO:0007669"/>
    <property type="project" value="UniProtKB-KW"/>
</dbReference>
<keyword evidence="3" id="KW-0378">Hydrolase</keyword>
<dbReference type="SUPFAM" id="SSF53474">
    <property type="entry name" value="alpha/beta-Hydrolases"/>
    <property type="match status" value="1"/>
</dbReference>